<sequence length="118" mass="12098">MSNVMRFGAVGDGKDDDTDAIMHAVSDGDGVLHFPPGTYRITSPIEINLSESGPLGIDGTGGTARVVMAGNGPAFRLIGTHGGTGDPGSRKGNVATHQRLPTIKNIEVEGAHSEADGF</sequence>
<feature type="region of interest" description="Disordered" evidence="1">
    <location>
        <begin position="78"/>
        <end position="98"/>
    </location>
</feature>
<dbReference type="SUPFAM" id="SSF51126">
    <property type="entry name" value="Pectin lyase-like"/>
    <property type="match status" value="1"/>
</dbReference>
<evidence type="ECO:0000259" key="2">
    <source>
        <dbReference type="Pfam" id="PF12708"/>
    </source>
</evidence>
<dbReference type="EMBL" id="UINC01199735">
    <property type="protein sequence ID" value="SVE18300.1"/>
    <property type="molecule type" value="Genomic_DNA"/>
</dbReference>
<dbReference type="InterPro" id="IPR012334">
    <property type="entry name" value="Pectin_lyas_fold"/>
</dbReference>
<proteinExistence type="predicted"/>
<dbReference type="InterPro" id="IPR024535">
    <property type="entry name" value="RHGA/B-epi-like_pectate_lyase"/>
</dbReference>
<dbReference type="AlphaFoldDB" id="A0A383BET4"/>
<accession>A0A383BET4</accession>
<evidence type="ECO:0000256" key="1">
    <source>
        <dbReference type="SAM" id="MobiDB-lite"/>
    </source>
</evidence>
<gene>
    <name evidence="3" type="ORF">METZ01_LOCUS471154</name>
</gene>
<dbReference type="InterPro" id="IPR011050">
    <property type="entry name" value="Pectin_lyase_fold/virulence"/>
</dbReference>
<evidence type="ECO:0000313" key="3">
    <source>
        <dbReference type="EMBL" id="SVE18300.1"/>
    </source>
</evidence>
<dbReference type="Pfam" id="PF12708">
    <property type="entry name" value="Pect-lyase_RHGA_epim"/>
    <property type="match status" value="1"/>
</dbReference>
<dbReference type="Gene3D" id="2.160.20.10">
    <property type="entry name" value="Single-stranded right-handed beta-helix, Pectin lyase-like"/>
    <property type="match status" value="1"/>
</dbReference>
<organism evidence="3">
    <name type="scientific">marine metagenome</name>
    <dbReference type="NCBI Taxonomy" id="408172"/>
    <lineage>
        <taxon>unclassified sequences</taxon>
        <taxon>metagenomes</taxon>
        <taxon>ecological metagenomes</taxon>
    </lineage>
</organism>
<feature type="non-terminal residue" evidence="3">
    <location>
        <position position="118"/>
    </location>
</feature>
<reference evidence="3" key="1">
    <citation type="submission" date="2018-05" db="EMBL/GenBank/DDBJ databases">
        <authorList>
            <person name="Lanie J.A."/>
            <person name="Ng W.-L."/>
            <person name="Kazmierczak K.M."/>
            <person name="Andrzejewski T.M."/>
            <person name="Davidsen T.M."/>
            <person name="Wayne K.J."/>
            <person name="Tettelin H."/>
            <person name="Glass J.I."/>
            <person name="Rusch D."/>
            <person name="Podicherti R."/>
            <person name="Tsui H.-C.T."/>
            <person name="Winkler M.E."/>
        </authorList>
    </citation>
    <scope>NUCLEOTIDE SEQUENCE</scope>
</reference>
<protein>
    <recommendedName>
        <fullName evidence="2">Rhamnogalacturonase A/B/Epimerase-like pectate lyase domain-containing protein</fullName>
    </recommendedName>
</protein>
<feature type="domain" description="Rhamnogalacturonase A/B/Epimerase-like pectate lyase" evidence="2">
    <location>
        <begin position="3"/>
        <end position="48"/>
    </location>
</feature>
<name>A0A383BET4_9ZZZZ</name>